<organism evidence="1 2">
    <name type="scientific">Undibacterium aquatile</name>
    <dbReference type="NCBI Taxonomy" id="1537398"/>
    <lineage>
        <taxon>Bacteria</taxon>
        <taxon>Pseudomonadati</taxon>
        <taxon>Pseudomonadota</taxon>
        <taxon>Betaproteobacteria</taxon>
        <taxon>Burkholderiales</taxon>
        <taxon>Oxalobacteraceae</taxon>
        <taxon>Undibacterium</taxon>
    </lineage>
</organism>
<evidence type="ECO:0000313" key="2">
    <source>
        <dbReference type="Proteomes" id="UP000637632"/>
    </source>
</evidence>
<sequence>MNRWRSPTAEQVYSDHPGIQCASAGLNRNAENPLTPELVEWAELIFVMERKHKTKLSSEFRPHLLGKRVICLNIPDNYKFMDSKLIALLHAKVDAFLPHHG</sequence>
<reference evidence="1 2" key="1">
    <citation type="submission" date="2020-08" db="EMBL/GenBank/DDBJ databases">
        <title>Novel species isolated from subtropical streams in China.</title>
        <authorList>
            <person name="Lu H."/>
        </authorList>
    </citation>
    <scope>NUCLEOTIDE SEQUENCE [LARGE SCALE GENOMIC DNA]</scope>
    <source>
        <strain evidence="1 2">CCTCC AB 2015119</strain>
    </source>
</reference>
<dbReference type="SUPFAM" id="SSF52788">
    <property type="entry name" value="Phosphotyrosine protein phosphatases I"/>
    <property type="match status" value="1"/>
</dbReference>
<dbReference type="EMBL" id="JACOFT010000003">
    <property type="protein sequence ID" value="MBC3812099.1"/>
    <property type="molecule type" value="Genomic_DNA"/>
</dbReference>
<proteinExistence type="predicted"/>
<gene>
    <name evidence="1" type="ORF">H8K26_11640</name>
</gene>
<protein>
    <submittedName>
        <fullName evidence="1">Phosphotyrosine protein phosphatase</fullName>
    </submittedName>
</protein>
<comment type="caution">
    <text evidence="1">The sequence shown here is derived from an EMBL/GenBank/DDBJ whole genome shotgun (WGS) entry which is preliminary data.</text>
</comment>
<dbReference type="InterPro" id="IPR036196">
    <property type="entry name" value="Ptyr_pPase_sf"/>
</dbReference>
<dbReference type="PIRSF" id="PIRSF029416">
    <property type="entry name" value="UCP029416_PTP"/>
    <property type="match status" value="1"/>
</dbReference>
<dbReference type="InterPro" id="IPR016919">
    <property type="entry name" value="UCP029416_PTP"/>
</dbReference>
<keyword evidence="2" id="KW-1185">Reference proteome</keyword>
<name>A0ABR6XIF5_9BURK</name>
<evidence type="ECO:0000313" key="1">
    <source>
        <dbReference type="EMBL" id="MBC3812099.1"/>
    </source>
</evidence>
<accession>A0ABR6XIF5</accession>
<dbReference type="Proteomes" id="UP000637632">
    <property type="component" value="Unassembled WGS sequence"/>
</dbReference>